<feature type="compositionally biased region" description="Polar residues" evidence="1">
    <location>
        <begin position="488"/>
        <end position="500"/>
    </location>
</feature>
<dbReference type="EMBL" id="KV010230">
    <property type="protein sequence ID" value="KZV27933.1"/>
    <property type="molecule type" value="Genomic_DNA"/>
</dbReference>
<protein>
    <submittedName>
        <fullName evidence="2">Protein lingerer-like</fullName>
    </submittedName>
</protein>
<feature type="compositionally biased region" description="Low complexity" evidence="1">
    <location>
        <begin position="539"/>
        <end position="556"/>
    </location>
</feature>
<dbReference type="OrthoDB" id="1296610at2759"/>
<evidence type="ECO:0000313" key="2">
    <source>
        <dbReference type="EMBL" id="KZV27933.1"/>
    </source>
</evidence>
<feature type="compositionally biased region" description="Basic and acidic residues" evidence="1">
    <location>
        <begin position="559"/>
        <end position="574"/>
    </location>
</feature>
<accession>A0A2Z7B101</accession>
<dbReference type="AlphaFoldDB" id="A0A2Z7B101"/>
<feature type="compositionally biased region" description="Low complexity" evidence="1">
    <location>
        <begin position="588"/>
        <end position="599"/>
    </location>
</feature>
<evidence type="ECO:0000256" key="1">
    <source>
        <dbReference type="SAM" id="MobiDB-lite"/>
    </source>
</evidence>
<reference evidence="2 3" key="1">
    <citation type="journal article" date="2015" name="Proc. Natl. Acad. Sci. U.S.A.">
        <title>The resurrection genome of Boea hygrometrica: A blueprint for survival of dehydration.</title>
        <authorList>
            <person name="Xiao L."/>
            <person name="Yang G."/>
            <person name="Zhang L."/>
            <person name="Yang X."/>
            <person name="Zhao S."/>
            <person name="Ji Z."/>
            <person name="Zhou Q."/>
            <person name="Hu M."/>
            <person name="Wang Y."/>
            <person name="Chen M."/>
            <person name="Xu Y."/>
            <person name="Jin H."/>
            <person name="Xiao X."/>
            <person name="Hu G."/>
            <person name="Bao F."/>
            <person name="Hu Y."/>
            <person name="Wan P."/>
            <person name="Li L."/>
            <person name="Deng X."/>
            <person name="Kuang T."/>
            <person name="Xiang C."/>
            <person name="Zhu J.K."/>
            <person name="Oliver M.J."/>
            <person name="He Y."/>
        </authorList>
    </citation>
    <scope>NUCLEOTIDE SEQUENCE [LARGE SCALE GENOMIC DNA]</scope>
    <source>
        <strain evidence="3">cv. XS01</strain>
    </source>
</reference>
<proteinExistence type="predicted"/>
<organism evidence="2 3">
    <name type="scientific">Dorcoceras hygrometricum</name>
    <dbReference type="NCBI Taxonomy" id="472368"/>
    <lineage>
        <taxon>Eukaryota</taxon>
        <taxon>Viridiplantae</taxon>
        <taxon>Streptophyta</taxon>
        <taxon>Embryophyta</taxon>
        <taxon>Tracheophyta</taxon>
        <taxon>Spermatophyta</taxon>
        <taxon>Magnoliopsida</taxon>
        <taxon>eudicotyledons</taxon>
        <taxon>Gunneridae</taxon>
        <taxon>Pentapetalae</taxon>
        <taxon>asterids</taxon>
        <taxon>lamiids</taxon>
        <taxon>Lamiales</taxon>
        <taxon>Gesneriaceae</taxon>
        <taxon>Didymocarpoideae</taxon>
        <taxon>Trichosporeae</taxon>
        <taxon>Loxocarpinae</taxon>
        <taxon>Dorcoceras</taxon>
    </lineage>
</organism>
<dbReference type="Proteomes" id="UP000250235">
    <property type="component" value="Unassembled WGS sequence"/>
</dbReference>
<sequence length="802" mass="90371">MDAVDIKSDLLALQRLYGLLKSEGDGTRNPASKMLDNNACLILKYLLDSATQKALKVYSEILADQVGLFRTPCVSHLQQTDNTIWELSSGLHMATEMDHCYRNDLGSDRERKANGLDFKNDQNERLIRQRSQVEQSRPCADATGAEFRKKRCRVCQRSTVKKMVSDETAKYPQYEMNNDPTHVPCNIEQETGSLLCYKTNEFKTDKRTGKGPFFSNFGGSSDTMVPTVCKSKFEAIYKREKADSISIEASEAIEQLESCISDLKIGSDHVHQFEGFSGQHENMDSNDVVCKLTSQSAKSPLNYPSHQAEVIDQPSGKVQPMKSMMCQSNGHFSRSGGTSEMREPTEEPKIPIHCQNMKTIRGIIGSGNWRTASNEFGPNAWNVGVAAEHKTSPWTSTFSPVPNMERPRQICLAKKNETNTYGVFQPSKPAYTFRNPGYSEKHKSIDSGLYITSIGGSRVKRHPPNTTATLQECAHQSDRQHENGVATRRNSMTASRSSLNQQVLEDTASTFYSSSTRSQQASSYGSVAEDYSFSDQTGSDYISSSTSSETGVSPQSHGTMRDYDSCTSKSEDNLHSFTRGHGTPEVICSSSGKSDGCSSYNQPMNHHSRSTYSSMKSTSRKKVPGRISKSASGINHKKSSKTWKRLKDRLAIIFHHHHHHHHHHHDNRDDRRQGSHWKRISMGTLFKKHEGKLMHSKQRDEAYGERAVKKMRKSLIHEKHQKGQFHGLVEAFVRHIWHSEKSKVAKGTSGRLALKQQGRRKALKKSGWWKLLQHHRRGKFPKKVHVKLGLGKKKTHLKALRR</sequence>
<feature type="region of interest" description="Disordered" evidence="1">
    <location>
        <begin position="535"/>
        <end position="642"/>
    </location>
</feature>
<name>A0A2Z7B101_9LAMI</name>
<keyword evidence="3" id="KW-1185">Reference proteome</keyword>
<feature type="region of interest" description="Disordered" evidence="1">
    <location>
        <begin position="471"/>
        <end position="500"/>
    </location>
</feature>
<evidence type="ECO:0000313" key="3">
    <source>
        <dbReference type="Proteomes" id="UP000250235"/>
    </source>
</evidence>
<gene>
    <name evidence="2" type="ORF">F511_33903</name>
</gene>